<evidence type="ECO:0000313" key="4">
    <source>
        <dbReference type="EMBL" id="RAH59641.1"/>
    </source>
</evidence>
<accession>A0A8G1R6M3</accession>
<evidence type="ECO:0000256" key="1">
    <source>
        <dbReference type="ARBA" id="ARBA00022737"/>
    </source>
</evidence>
<name>A0A8G1R6M3_9EURO</name>
<dbReference type="PROSITE" id="PS50012">
    <property type="entry name" value="RCC1_3"/>
    <property type="match status" value="4"/>
</dbReference>
<evidence type="ECO:0000256" key="2">
    <source>
        <dbReference type="PROSITE-ProRule" id="PRU00235"/>
    </source>
</evidence>
<keyword evidence="1" id="KW-0677">Repeat</keyword>
<dbReference type="SUPFAM" id="SSF50985">
    <property type="entry name" value="RCC1/BLIP-II"/>
    <property type="match status" value="1"/>
</dbReference>
<dbReference type="Pfam" id="PF13540">
    <property type="entry name" value="RCC1_2"/>
    <property type="match status" value="1"/>
</dbReference>
<feature type="repeat" description="RCC1" evidence="2">
    <location>
        <begin position="296"/>
        <end position="333"/>
    </location>
</feature>
<dbReference type="PROSITE" id="PS00626">
    <property type="entry name" value="RCC1_2"/>
    <property type="match status" value="2"/>
</dbReference>
<feature type="repeat" description="RCC1" evidence="2">
    <location>
        <begin position="197"/>
        <end position="251"/>
    </location>
</feature>
<organism evidence="4 5">
    <name type="scientific">Aspergillus piperis CBS 112811</name>
    <dbReference type="NCBI Taxonomy" id="1448313"/>
    <lineage>
        <taxon>Eukaryota</taxon>
        <taxon>Fungi</taxon>
        <taxon>Dikarya</taxon>
        <taxon>Ascomycota</taxon>
        <taxon>Pezizomycotina</taxon>
        <taxon>Eurotiomycetes</taxon>
        <taxon>Eurotiomycetidae</taxon>
        <taxon>Eurotiales</taxon>
        <taxon>Aspergillaceae</taxon>
        <taxon>Aspergillus</taxon>
        <taxon>Aspergillus subgen. Circumdati</taxon>
    </lineage>
</organism>
<dbReference type="AlphaFoldDB" id="A0A8G1R6M3"/>
<feature type="repeat" description="RCC1" evidence="2">
    <location>
        <begin position="145"/>
        <end position="196"/>
    </location>
</feature>
<dbReference type="RefSeq" id="XP_025517563.1">
    <property type="nucleotide sequence ID" value="XM_025662184.1"/>
</dbReference>
<dbReference type="Gene3D" id="2.130.10.30">
    <property type="entry name" value="Regulator of chromosome condensation 1/beta-lactamase-inhibitor protein II"/>
    <property type="match status" value="2"/>
</dbReference>
<protein>
    <submittedName>
        <fullName evidence="4">Alpha-tubulin suppressor protein Aats1</fullName>
    </submittedName>
</protein>
<dbReference type="GeneID" id="37165586"/>
<dbReference type="InterPro" id="IPR000408">
    <property type="entry name" value="Reg_chr_condens"/>
</dbReference>
<dbReference type="PANTHER" id="PTHR22870">
    <property type="entry name" value="REGULATOR OF CHROMOSOME CONDENSATION"/>
    <property type="match status" value="1"/>
</dbReference>
<dbReference type="InterPro" id="IPR051210">
    <property type="entry name" value="Ub_ligase/GEF_domain"/>
</dbReference>
<keyword evidence="5" id="KW-1185">Reference proteome</keyword>
<dbReference type="Proteomes" id="UP000249526">
    <property type="component" value="Unassembled WGS sequence"/>
</dbReference>
<evidence type="ECO:0000256" key="3">
    <source>
        <dbReference type="SAM" id="MobiDB-lite"/>
    </source>
</evidence>
<proteinExistence type="predicted"/>
<reference evidence="4 5" key="1">
    <citation type="submission" date="2018-02" db="EMBL/GenBank/DDBJ databases">
        <title>The genomes of Aspergillus section Nigri reveals drivers in fungal speciation.</title>
        <authorList>
            <consortium name="DOE Joint Genome Institute"/>
            <person name="Vesth T.C."/>
            <person name="Nybo J."/>
            <person name="Theobald S."/>
            <person name="Brandl J."/>
            <person name="Frisvad J.C."/>
            <person name="Nielsen K.F."/>
            <person name="Lyhne E.K."/>
            <person name="Kogle M.E."/>
            <person name="Kuo A."/>
            <person name="Riley R."/>
            <person name="Clum A."/>
            <person name="Nolan M."/>
            <person name="Lipzen A."/>
            <person name="Salamov A."/>
            <person name="Henrissat B."/>
            <person name="Wiebenga A."/>
            <person name="De vries R.P."/>
            <person name="Grigoriev I.V."/>
            <person name="Mortensen U.H."/>
            <person name="Andersen M.R."/>
            <person name="Baker S.E."/>
        </authorList>
    </citation>
    <scope>NUCLEOTIDE SEQUENCE [LARGE SCALE GENOMIC DNA]</scope>
    <source>
        <strain evidence="4 5">CBS 112811</strain>
    </source>
</reference>
<gene>
    <name evidence="4" type="ORF">BO85DRAFT_467365</name>
</gene>
<feature type="repeat" description="RCC1" evidence="2">
    <location>
        <begin position="1"/>
        <end position="72"/>
    </location>
</feature>
<dbReference type="PANTHER" id="PTHR22870:SF466">
    <property type="entry name" value="ANKYRIN REPEAT-CONTAINING PROTEIN"/>
    <property type="match status" value="1"/>
</dbReference>
<dbReference type="Pfam" id="PF00415">
    <property type="entry name" value="RCC1"/>
    <property type="match status" value="1"/>
</dbReference>
<evidence type="ECO:0000313" key="5">
    <source>
        <dbReference type="Proteomes" id="UP000249526"/>
    </source>
</evidence>
<dbReference type="InterPro" id="IPR009091">
    <property type="entry name" value="RCC1/BLIP-II"/>
</dbReference>
<dbReference type="EMBL" id="KZ825058">
    <property type="protein sequence ID" value="RAH59641.1"/>
    <property type="molecule type" value="Genomic_DNA"/>
</dbReference>
<dbReference type="PRINTS" id="PR00633">
    <property type="entry name" value="RCCNDNSATION"/>
</dbReference>
<sequence length="389" mass="40413">MPLYAFGSNGSGQLGLSHTEDVSIPTKCLFDDDQQQQQHHPTASSSSSSASNTPTISRIAAGGNHTLVLFSDGRVYAAGCNEDGRCGGGRLTSGSGDGDGEVVRFRRVVVNTSYGDGDGDGDVGEEDRFTDVSATWEATFLVSGRKVYVLGTGGRGELGVGEGKTNVKEGVRCIEFEDKVISIASGMGHTVVVLEGGQVYGWGGGRKGQLGAKGKEIKIAWEPVRIDEEEIGFRAMGAACGREFTVVVGDKEKGQFVVLGSPGDKWGVMSGGKEPVGCFQGIQMSWHGVYVHCSDGRVVSWGRDDRGQLPPGEMGVVKGLAVGSEHVLGLVDGRTVVACGWGEHGNCGPVTDAQGNVKGGCCQIPLPDGVGEVVGLGAGCATSWVITRD</sequence>
<feature type="compositionally biased region" description="Low complexity" evidence="3">
    <location>
        <begin position="35"/>
        <end position="51"/>
    </location>
</feature>
<feature type="region of interest" description="Disordered" evidence="3">
    <location>
        <begin position="32"/>
        <end position="57"/>
    </location>
</feature>